<reference evidence="1 2" key="1">
    <citation type="submission" date="2016-03" db="EMBL/GenBank/DDBJ databases">
        <authorList>
            <person name="Montgomery M.T."/>
            <person name="Guerrero C.A."/>
            <person name="Mavrich T.N."/>
            <person name="Pope W.H."/>
            <person name="Garlena R.A."/>
            <person name="Russell D.A."/>
            <person name="Jacobs-Sera D."/>
            <person name="Hendrix R.W."/>
            <person name="Hatfull G.F."/>
        </authorList>
    </citation>
    <scope>NUCLEOTIDE SEQUENCE [LARGE SCALE GENOMIC DNA]</scope>
</reference>
<evidence type="ECO:0000313" key="1">
    <source>
        <dbReference type="EMBL" id="ANA86226.1"/>
    </source>
</evidence>
<gene>
    <name evidence="1" type="primary">70</name>
    <name evidence="1" type="ORF">PBI_SMOOTHIE_70</name>
</gene>
<sequence>MAYVFDKEELAGIAKALGVIQDIAEGCVGGELRIDMDPLPVINNSDKIVGHFQWDNGFVGFAPAEGKFD</sequence>
<protein>
    <submittedName>
        <fullName evidence="1">Uncharacterized protein</fullName>
    </submittedName>
</protein>
<dbReference type="RefSeq" id="YP_009269183.1">
    <property type="nucleotide sequence ID" value="NC_030696.1"/>
</dbReference>
<dbReference type="Proteomes" id="UP000201458">
    <property type="component" value="Segment"/>
</dbReference>
<accession>A0A160DEC1</accession>
<evidence type="ECO:0000313" key="2">
    <source>
        <dbReference type="Proteomes" id="UP000201458"/>
    </source>
</evidence>
<keyword evidence="2" id="KW-1185">Reference proteome</keyword>
<dbReference type="EMBL" id="KU998244">
    <property type="protein sequence ID" value="ANA86226.1"/>
    <property type="molecule type" value="Genomic_DNA"/>
</dbReference>
<dbReference type="GeneID" id="28378529"/>
<name>A0A160DEC1_9CAUD</name>
<dbReference type="KEGG" id="vg:28378529"/>
<organism evidence="1 2">
    <name type="scientific">Gordonia phage Smoothie</name>
    <dbReference type="NCBI Taxonomy" id="1838078"/>
    <lineage>
        <taxon>Viruses</taxon>
        <taxon>Duplodnaviria</taxon>
        <taxon>Heunggongvirae</taxon>
        <taxon>Uroviricota</taxon>
        <taxon>Caudoviricetes</taxon>
        <taxon>Smoothievirus</taxon>
        <taxon>Smoothievirus smoothie</taxon>
    </lineage>
</organism>
<proteinExistence type="predicted"/>